<dbReference type="Gene3D" id="2.40.50.100">
    <property type="match status" value="1"/>
</dbReference>
<keyword evidence="2" id="KW-0175">Coiled coil</keyword>
<comment type="similarity">
    <text evidence="1">Belongs to the membrane fusion protein (MFP) (TC 8.A.1) family.</text>
</comment>
<evidence type="ECO:0000313" key="6">
    <source>
        <dbReference type="EMBL" id="AVR98482.1"/>
    </source>
</evidence>
<proteinExistence type="inferred from homology"/>
<dbReference type="EMBL" id="CP028324">
    <property type="protein sequence ID" value="AVR98482.1"/>
    <property type="molecule type" value="Genomic_DNA"/>
</dbReference>
<feature type="domain" description="CusB-like beta-barrel" evidence="5">
    <location>
        <begin position="235"/>
        <end position="308"/>
    </location>
</feature>
<protein>
    <submittedName>
        <fullName evidence="6">Efflux RND transporter periplasmic adaptor subunit</fullName>
    </submittedName>
</protein>
<dbReference type="Gene3D" id="1.10.287.470">
    <property type="entry name" value="Helix hairpin bin"/>
    <property type="match status" value="1"/>
</dbReference>
<dbReference type="PANTHER" id="PTHR30469">
    <property type="entry name" value="MULTIDRUG RESISTANCE PROTEIN MDTA"/>
    <property type="match status" value="1"/>
</dbReference>
<dbReference type="Gene3D" id="2.40.30.170">
    <property type="match status" value="1"/>
</dbReference>
<dbReference type="Gene3D" id="2.40.420.20">
    <property type="match status" value="1"/>
</dbReference>
<dbReference type="InterPro" id="IPR006143">
    <property type="entry name" value="RND_pump_MFP"/>
</dbReference>
<sequence>MRHDPLPLAPTPRRWRKPVIALIALAVAGGAYTVLRPQAAPAAPTAAAAQKAAKPVVYELAATDVAAVAVRPLAVQLPLSGSLAPVSQATVKSKVSGVVEESALREGMAVTAGQVLARVDQADLRARMTQQQALLDEAQARLAMAQKNEANSRALLAQKYISQTAYDTNANAVDLARASVKAASAQVELARIALADSTIRAPMSGIVSKRHVQAGEKVAPDMPVYTIVSLAELTLEAQVPTSDIPRIKPGQEVSFRVDGFAGRTFAGKVARINPTTEAGSRAMLVYISVPNDDGALRGGMFAKGSIVTERTAALPQVPLAALREESGRHVVYKVAGGKIVAQPVTLGLRNEDEGLAVVTDGVAQGEHVIVSKLDGVKPGASVRLPPPGAMAQDAKPAVKQPQG</sequence>
<evidence type="ECO:0000256" key="3">
    <source>
        <dbReference type="SAM" id="MobiDB-lite"/>
    </source>
</evidence>
<dbReference type="InterPro" id="IPR058792">
    <property type="entry name" value="Beta-barrel_RND_2"/>
</dbReference>
<dbReference type="RefSeq" id="WP_107143817.1">
    <property type="nucleotide sequence ID" value="NZ_CP028324.1"/>
</dbReference>
<organism evidence="6 7">
    <name type="scientific">Pseudoduganella armeniaca</name>
    <dbReference type="NCBI Taxonomy" id="2072590"/>
    <lineage>
        <taxon>Bacteria</taxon>
        <taxon>Pseudomonadati</taxon>
        <taxon>Pseudomonadota</taxon>
        <taxon>Betaproteobacteria</taxon>
        <taxon>Burkholderiales</taxon>
        <taxon>Oxalobacteraceae</taxon>
        <taxon>Telluria group</taxon>
        <taxon>Pseudoduganella</taxon>
    </lineage>
</organism>
<dbReference type="AlphaFoldDB" id="A0A2R4CG13"/>
<feature type="coiled-coil region" evidence="2">
    <location>
        <begin position="121"/>
        <end position="155"/>
    </location>
</feature>
<dbReference type="GO" id="GO:0015562">
    <property type="term" value="F:efflux transmembrane transporter activity"/>
    <property type="evidence" value="ECO:0007669"/>
    <property type="project" value="TreeGrafter"/>
</dbReference>
<dbReference type="Pfam" id="PF25954">
    <property type="entry name" value="Beta-barrel_RND_2"/>
    <property type="match status" value="1"/>
</dbReference>
<evidence type="ECO:0000256" key="1">
    <source>
        <dbReference type="ARBA" id="ARBA00009477"/>
    </source>
</evidence>
<evidence type="ECO:0000259" key="4">
    <source>
        <dbReference type="Pfam" id="PF25917"/>
    </source>
</evidence>
<evidence type="ECO:0000256" key="2">
    <source>
        <dbReference type="SAM" id="Coils"/>
    </source>
</evidence>
<name>A0A2R4CG13_9BURK</name>
<dbReference type="SUPFAM" id="SSF111369">
    <property type="entry name" value="HlyD-like secretion proteins"/>
    <property type="match status" value="1"/>
</dbReference>
<dbReference type="OrthoDB" id="5502471at2"/>
<dbReference type="Pfam" id="PF25917">
    <property type="entry name" value="BSH_RND"/>
    <property type="match status" value="1"/>
</dbReference>
<dbReference type="FunFam" id="2.40.30.170:FF:000010">
    <property type="entry name" value="Efflux RND transporter periplasmic adaptor subunit"/>
    <property type="match status" value="1"/>
</dbReference>
<dbReference type="GO" id="GO:1990281">
    <property type="term" value="C:efflux pump complex"/>
    <property type="evidence" value="ECO:0007669"/>
    <property type="project" value="TreeGrafter"/>
</dbReference>
<evidence type="ECO:0000313" key="7">
    <source>
        <dbReference type="Proteomes" id="UP000240505"/>
    </source>
</evidence>
<evidence type="ECO:0000259" key="5">
    <source>
        <dbReference type="Pfam" id="PF25954"/>
    </source>
</evidence>
<dbReference type="InterPro" id="IPR058625">
    <property type="entry name" value="MdtA-like_BSH"/>
</dbReference>
<gene>
    <name evidence="6" type="ORF">C9I28_24715</name>
</gene>
<keyword evidence="7" id="KW-1185">Reference proteome</keyword>
<dbReference type="KEGG" id="masz:C9I28_24715"/>
<reference evidence="6 7" key="1">
    <citation type="submission" date="2018-03" db="EMBL/GenBank/DDBJ databases">
        <title>Massilia armeniaca sp. nov., isolated from desert soil.</title>
        <authorList>
            <person name="Huang H."/>
            <person name="Ren M."/>
        </authorList>
    </citation>
    <scope>NUCLEOTIDE SEQUENCE [LARGE SCALE GENOMIC DNA]</scope>
    <source>
        <strain evidence="6 7">ZMN-3</strain>
    </source>
</reference>
<dbReference type="NCBIfam" id="TIGR01730">
    <property type="entry name" value="RND_mfp"/>
    <property type="match status" value="1"/>
</dbReference>
<accession>A0A2R4CG13</accession>
<feature type="region of interest" description="Disordered" evidence="3">
    <location>
        <begin position="379"/>
        <end position="403"/>
    </location>
</feature>
<feature type="domain" description="Multidrug resistance protein MdtA-like barrel-sandwich hybrid" evidence="4">
    <location>
        <begin position="88"/>
        <end position="219"/>
    </location>
</feature>
<dbReference type="Proteomes" id="UP000240505">
    <property type="component" value="Chromosome"/>
</dbReference>